<evidence type="ECO:0000259" key="1">
    <source>
        <dbReference type="Pfam" id="PF13449"/>
    </source>
</evidence>
<protein>
    <recommendedName>
        <fullName evidence="1">Phytase-like domain-containing protein</fullName>
    </recommendedName>
</protein>
<feature type="domain" description="Phytase-like" evidence="1">
    <location>
        <begin position="60"/>
        <end position="408"/>
    </location>
</feature>
<dbReference type="Pfam" id="PF13449">
    <property type="entry name" value="Phytase-like"/>
    <property type="match status" value="1"/>
</dbReference>
<dbReference type="PANTHER" id="PTHR37957">
    <property type="entry name" value="BLR7070 PROTEIN"/>
    <property type="match status" value="1"/>
</dbReference>
<reference evidence="2" key="1">
    <citation type="submission" date="2014-06" db="EMBL/GenBank/DDBJ databases">
        <title>Key roles for freshwater Actinobacteria revealed by deep metagenomic sequencing.</title>
        <authorList>
            <person name="Ghai R."/>
            <person name="Mizuno C.M."/>
            <person name="Picazo A."/>
            <person name="Camacho A."/>
            <person name="Rodriguez-Valera F."/>
        </authorList>
    </citation>
    <scope>NUCLEOTIDE SEQUENCE</scope>
</reference>
<dbReference type="EMBL" id="JNSL01000135">
    <property type="protein sequence ID" value="KGA14810.1"/>
    <property type="molecule type" value="Genomic_DNA"/>
</dbReference>
<dbReference type="AlphaFoldDB" id="A0A094PSQ8"/>
<gene>
    <name evidence="2" type="ORF">GM51_16390</name>
</gene>
<dbReference type="PANTHER" id="PTHR37957:SF1">
    <property type="entry name" value="PHYTASE-LIKE DOMAIN-CONTAINING PROTEIN"/>
    <property type="match status" value="1"/>
</dbReference>
<organism evidence="2">
    <name type="scientific">freshwater metagenome</name>
    <dbReference type="NCBI Taxonomy" id="449393"/>
    <lineage>
        <taxon>unclassified sequences</taxon>
        <taxon>metagenomes</taxon>
        <taxon>ecological metagenomes</taxon>
    </lineage>
</organism>
<sequence>MKKLAIVSLAIMGLLAPQVSSAEVSSTLISTAVFPDISLKSASNAAIAGSVSDDAGVLLGGIGSDLYHVPGDDPSIFYVITDRGPNNDTVQPDKSAGTGFVVPTFSPMILKVKVTGETVEVLDSMAIRTKDGAGVTGLPNVKGYDAVPTDVLGITSSSLYNLAGQDSEGIVKTKSGDFWIVDEYAPSLTQLSASGVVKSRFLPINWAGNPKNYKAVKSIPEIYLKRKANRGFEALAMTPDGRTLFIGLQSPLLNPSKAVGDASLATRVLRFDIGTKSFTGEFVFGFQPVVQVDSTAKKNSDLKLSAMVALDDSTLLMQERTDNSFLLSTFKIVESANILNTKWDLAATTPSLESYTGAGTNTEVEALIELSQKKVIFNSTSITSMPMKIEGVAVLDANHIVVVNDNDFNFAYNATKAIVENGTTKTKFLTIKLTEPLPNFPEGSLAYLGKRCSTKGIVSGDLTCKGTNQFPELRWRN</sequence>
<accession>A0A094PSQ8</accession>
<proteinExistence type="predicted"/>
<evidence type="ECO:0000313" key="2">
    <source>
        <dbReference type="EMBL" id="KGA14810.1"/>
    </source>
</evidence>
<name>A0A094PSQ8_9ZZZZ</name>
<comment type="caution">
    <text evidence="2">The sequence shown here is derived from an EMBL/GenBank/DDBJ whole genome shotgun (WGS) entry which is preliminary data.</text>
</comment>
<dbReference type="InterPro" id="IPR027372">
    <property type="entry name" value="Phytase-like_dom"/>
</dbReference>